<proteinExistence type="inferred from homology"/>
<evidence type="ECO:0000256" key="1">
    <source>
        <dbReference type="ARBA" id="ARBA00004496"/>
    </source>
</evidence>
<evidence type="ECO:0000256" key="11">
    <source>
        <dbReference type="ARBA" id="ARBA00038000"/>
    </source>
</evidence>
<keyword evidence="9" id="KW-0238">DNA-binding</keyword>
<dbReference type="PROSITE" id="PS50893">
    <property type="entry name" value="ABC_TRANSPORTER_2"/>
    <property type="match status" value="1"/>
</dbReference>
<evidence type="ECO:0000256" key="10">
    <source>
        <dbReference type="ARBA" id="ARBA00023204"/>
    </source>
</evidence>
<evidence type="ECO:0000256" key="4">
    <source>
        <dbReference type="ARBA" id="ARBA00022741"/>
    </source>
</evidence>
<keyword evidence="2" id="KW-0963">Cytoplasm</keyword>
<evidence type="ECO:0000313" key="16">
    <source>
        <dbReference type="Proteomes" id="UP000034504"/>
    </source>
</evidence>
<keyword evidence="10" id="KW-0234">DNA repair</keyword>
<dbReference type="Gene3D" id="3.40.50.300">
    <property type="entry name" value="P-loop containing nucleotide triphosphate hydrolases"/>
    <property type="match status" value="2"/>
</dbReference>
<dbReference type="EMBL" id="LCJU01000045">
    <property type="protein sequence ID" value="KKT83184.1"/>
    <property type="molecule type" value="Genomic_DNA"/>
</dbReference>
<keyword evidence="4" id="KW-0547">Nucleotide-binding</keyword>
<dbReference type="Proteomes" id="UP000034504">
    <property type="component" value="Unassembled WGS sequence"/>
</dbReference>
<dbReference type="InterPro" id="IPR003439">
    <property type="entry name" value="ABC_transporter-like_ATP-bd"/>
</dbReference>
<sequence length="308" mass="33259">MPSQFRKGSGSLSIVNASTHNLKNVSVVIPTGVLVALTGVSGSGKSSLVEEVCEQNPNKVILVDQSAVGANQRGCIATYTGTFDLIRKLFAQENSVSASLFSYNSTGACDECKGLGHMDIDMNFLGDIKIKCPKCDGKRYMSEVLKYLYNGKSIDQVLESTVEEALTFFSQKEIKDKLGMLAEVGLDYIELGQSLDTLSGGESQRLKLASRLQSKGEFYILDEPTSGLHFADIEKLLNLLNRLVDNGNTVLVVEHNLKVISSSDWVIDLGLEGGDKGGELIAQGTPNDILGCERSYTAKYLKGAIKGE</sequence>
<gene>
    <name evidence="15" type="ORF">UW82_C0045G0007</name>
</gene>
<evidence type="ECO:0000256" key="12">
    <source>
        <dbReference type="ARBA" id="ARBA00039316"/>
    </source>
</evidence>
<dbReference type="AlphaFoldDB" id="A0A0G1NG77"/>
<dbReference type="Gene3D" id="1.20.1580.10">
    <property type="entry name" value="ABC transporter ATPase like domain"/>
    <property type="match status" value="1"/>
</dbReference>
<evidence type="ECO:0000313" key="15">
    <source>
        <dbReference type="EMBL" id="KKT83184.1"/>
    </source>
</evidence>
<protein>
    <recommendedName>
        <fullName evidence="12">UvrABC system protein A</fullName>
    </recommendedName>
    <alternativeName>
        <fullName evidence="13">Excinuclease ABC subunit A</fullName>
    </alternativeName>
</protein>
<evidence type="ECO:0000256" key="6">
    <source>
        <dbReference type="ARBA" id="ARBA00022769"/>
    </source>
</evidence>
<dbReference type="SUPFAM" id="SSF52540">
    <property type="entry name" value="P-loop containing nucleoside triphosphate hydrolases"/>
    <property type="match status" value="1"/>
</dbReference>
<dbReference type="Pfam" id="PF00005">
    <property type="entry name" value="ABC_tran"/>
    <property type="match status" value="1"/>
</dbReference>
<keyword evidence="6" id="KW-0228">DNA excision</keyword>
<dbReference type="PATRIC" id="fig|1619125.3.peg.699"/>
<comment type="subcellular location">
    <subcellularLocation>
        <location evidence="1">Cytoplasm</location>
    </subcellularLocation>
</comment>
<dbReference type="GO" id="GO:0003677">
    <property type="term" value="F:DNA binding"/>
    <property type="evidence" value="ECO:0007669"/>
    <property type="project" value="UniProtKB-KW"/>
</dbReference>
<dbReference type="InterPro" id="IPR027417">
    <property type="entry name" value="P-loop_NTPase"/>
</dbReference>
<evidence type="ECO:0000256" key="3">
    <source>
        <dbReference type="ARBA" id="ARBA00022737"/>
    </source>
</evidence>
<keyword evidence="3" id="KW-0677">Repeat</keyword>
<evidence type="ECO:0000256" key="9">
    <source>
        <dbReference type="ARBA" id="ARBA00023125"/>
    </source>
</evidence>
<evidence type="ECO:0000256" key="5">
    <source>
        <dbReference type="ARBA" id="ARBA00022763"/>
    </source>
</evidence>
<dbReference type="GO" id="GO:0006281">
    <property type="term" value="P:DNA repair"/>
    <property type="evidence" value="ECO:0007669"/>
    <property type="project" value="UniProtKB-KW"/>
</dbReference>
<evidence type="ECO:0000256" key="7">
    <source>
        <dbReference type="ARBA" id="ARBA00022840"/>
    </source>
</evidence>
<evidence type="ECO:0000259" key="14">
    <source>
        <dbReference type="PROSITE" id="PS50893"/>
    </source>
</evidence>
<reference evidence="15 16" key="1">
    <citation type="journal article" date="2015" name="Nature">
        <title>rRNA introns, odd ribosomes, and small enigmatic genomes across a large radiation of phyla.</title>
        <authorList>
            <person name="Brown C.T."/>
            <person name="Hug L.A."/>
            <person name="Thomas B.C."/>
            <person name="Sharon I."/>
            <person name="Castelle C.J."/>
            <person name="Singh A."/>
            <person name="Wilkins M.J."/>
            <person name="Williams K.H."/>
            <person name="Banfield J.F."/>
        </authorList>
    </citation>
    <scope>NUCLEOTIDE SEQUENCE [LARGE SCALE GENOMIC DNA]</scope>
</reference>
<keyword evidence="8" id="KW-0267">Excision nuclease</keyword>
<dbReference type="GO" id="GO:0005737">
    <property type="term" value="C:cytoplasm"/>
    <property type="evidence" value="ECO:0007669"/>
    <property type="project" value="UniProtKB-SubCell"/>
</dbReference>
<evidence type="ECO:0000256" key="8">
    <source>
        <dbReference type="ARBA" id="ARBA00022881"/>
    </source>
</evidence>
<evidence type="ECO:0000256" key="2">
    <source>
        <dbReference type="ARBA" id="ARBA00022490"/>
    </source>
</evidence>
<dbReference type="GO" id="GO:0004518">
    <property type="term" value="F:nuclease activity"/>
    <property type="evidence" value="ECO:0007669"/>
    <property type="project" value="UniProtKB-KW"/>
</dbReference>
<dbReference type="SMART" id="SM00382">
    <property type="entry name" value="AAA"/>
    <property type="match status" value="1"/>
</dbReference>
<dbReference type="GO" id="GO:0005524">
    <property type="term" value="F:ATP binding"/>
    <property type="evidence" value="ECO:0007669"/>
    <property type="project" value="UniProtKB-KW"/>
</dbReference>
<accession>A0A0G1NG77</accession>
<dbReference type="InterPro" id="IPR003593">
    <property type="entry name" value="AAA+_ATPase"/>
</dbReference>
<feature type="domain" description="ABC transporter" evidence="14">
    <location>
        <begin position="5"/>
        <end position="302"/>
    </location>
</feature>
<comment type="similarity">
    <text evidence="11">Belongs to the ABC transporter superfamily. UvrA family.</text>
</comment>
<name>A0A0G1NG77_UNCKA</name>
<dbReference type="PANTHER" id="PTHR43152">
    <property type="entry name" value="UVRABC SYSTEM PROTEIN A"/>
    <property type="match status" value="1"/>
</dbReference>
<evidence type="ECO:0000256" key="13">
    <source>
        <dbReference type="ARBA" id="ARBA00042156"/>
    </source>
</evidence>
<keyword evidence="5" id="KW-0227">DNA damage</keyword>
<comment type="caution">
    <text evidence="15">The sequence shown here is derived from an EMBL/GenBank/DDBJ whole genome shotgun (WGS) entry which is preliminary data.</text>
</comment>
<keyword evidence="7" id="KW-0067">ATP-binding</keyword>
<dbReference type="GO" id="GO:0016887">
    <property type="term" value="F:ATP hydrolysis activity"/>
    <property type="evidence" value="ECO:0007669"/>
    <property type="project" value="InterPro"/>
</dbReference>
<organism evidence="15 16">
    <name type="scientific">candidate division WWE3 bacterium GW2011_GWC2_44_9</name>
    <dbReference type="NCBI Taxonomy" id="1619125"/>
    <lineage>
        <taxon>Bacteria</taxon>
        <taxon>Katanobacteria</taxon>
    </lineage>
</organism>
<dbReference type="PANTHER" id="PTHR43152:SF3">
    <property type="entry name" value="UVRABC SYSTEM PROTEIN A"/>
    <property type="match status" value="1"/>
</dbReference>